<dbReference type="PANTHER" id="PTHR34387">
    <property type="entry name" value="SLR1258 PROTEIN"/>
    <property type="match status" value="1"/>
</dbReference>
<dbReference type="InterPro" id="IPR007497">
    <property type="entry name" value="SIMPL/DUF541"/>
</dbReference>
<dbReference type="PANTHER" id="PTHR34387:SF2">
    <property type="entry name" value="SLR1258 PROTEIN"/>
    <property type="match status" value="1"/>
</dbReference>
<dbReference type="RefSeq" id="WP_160692537.1">
    <property type="nucleotide sequence ID" value="NZ_CP047897.1"/>
</dbReference>
<sequence>MKILLYVIILLASTVAFGQNVDDQTLQINGSARLSVKPDIGVLNIKVSDINASMSNSIARVGEKTNDYVKILQKLKFNKEDIKTTSFAVSKNSIYRDERYVDSGYVASQNIRIAFPYSQEILSKILNEFAKSSTEVDFSFAFELSEKLKTEVQNKIIELAVNDAKSKSVIISKASGQKLKRIQSINYGWNHDTGMEQIEREQVYAAEAVAAGGSVPFNFTPDDLIFRDTITVTWIID</sequence>
<dbReference type="InterPro" id="IPR052022">
    <property type="entry name" value="26kDa_periplasmic_antigen"/>
</dbReference>
<feature type="chain" id="PRO_5027098459" evidence="1">
    <location>
        <begin position="19"/>
        <end position="237"/>
    </location>
</feature>
<dbReference type="GO" id="GO:0006974">
    <property type="term" value="P:DNA damage response"/>
    <property type="evidence" value="ECO:0007669"/>
    <property type="project" value="TreeGrafter"/>
</dbReference>
<name>A0A6P1P207_9BACT</name>
<dbReference type="Proteomes" id="UP000464214">
    <property type="component" value="Chromosome"/>
</dbReference>
<dbReference type="EMBL" id="CP047897">
    <property type="protein sequence ID" value="QHL88292.1"/>
    <property type="molecule type" value="Genomic_DNA"/>
</dbReference>
<protein>
    <submittedName>
        <fullName evidence="2">DUF541 domain-containing protein</fullName>
    </submittedName>
</protein>
<gene>
    <name evidence="2" type="ORF">GU926_12960</name>
</gene>
<dbReference type="KEGG" id="nib:GU926_12960"/>
<feature type="signal peptide" evidence="1">
    <location>
        <begin position="1"/>
        <end position="18"/>
    </location>
</feature>
<evidence type="ECO:0000313" key="2">
    <source>
        <dbReference type="EMBL" id="QHL88292.1"/>
    </source>
</evidence>
<accession>A0A6P1P207</accession>
<organism evidence="2 3">
    <name type="scientific">Nibribacter ruber</name>
    <dbReference type="NCBI Taxonomy" id="2698458"/>
    <lineage>
        <taxon>Bacteria</taxon>
        <taxon>Pseudomonadati</taxon>
        <taxon>Bacteroidota</taxon>
        <taxon>Cytophagia</taxon>
        <taxon>Cytophagales</taxon>
        <taxon>Hymenobacteraceae</taxon>
        <taxon>Nibribacter</taxon>
    </lineage>
</organism>
<reference evidence="2 3" key="1">
    <citation type="submission" date="2020-01" db="EMBL/GenBank/DDBJ databases">
        <authorList>
            <person name="Kim M."/>
        </authorList>
    </citation>
    <scope>NUCLEOTIDE SEQUENCE [LARGE SCALE GENOMIC DNA]</scope>
    <source>
        <strain evidence="2 3">BT10</strain>
    </source>
</reference>
<evidence type="ECO:0000256" key="1">
    <source>
        <dbReference type="SAM" id="SignalP"/>
    </source>
</evidence>
<keyword evidence="3" id="KW-1185">Reference proteome</keyword>
<dbReference type="Pfam" id="PF04402">
    <property type="entry name" value="SIMPL"/>
    <property type="match status" value="1"/>
</dbReference>
<proteinExistence type="predicted"/>
<dbReference type="Gene3D" id="3.30.70.2970">
    <property type="entry name" value="Protein of unknown function (DUF541), domain 2"/>
    <property type="match status" value="1"/>
</dbReference>
<dbReference type="AlphaFoldDB" id="A0A6P1P207"/>
<evidence type="ECO:0000313" key="3">
    <source>
        <dbReference type="Proteomes" id="UP000464214"/>
    </source>
</evidence>
<dbReference type="Gene3D" id="3.30.110.170">
    <property type="entry name" value="Protein of unknown function (DUF541), domain 1"/>
    <property type="match status" value="1"/>
</dbReference>
<keyword evidence="1" id="KW-0732">Signal</keyword>